<evidence type="ECO:0008006" key="3">
    <source>
        <dbReference type="Google" id="ProtNLM"/>
    </source>
</evidence>
<gene>
    <name evidence="1" type="ORF">GCM10022409_39130</name>
</gene>
<evidence type="ECO:0000313" key="1">
    <source>
        <dbReference type="EMBL" id="GAA4048766.1"/>
    </source>
</evidence>
<reference evidence="2" key="1">
    <citation type="journal article" date="2019" name="Int. J. Syst. Evol. Microbiol.">
        <title>The Global Catalogue of Microorganisms (GCM) 10K type strain sequencing project: providing services to taxonomists for standard genome sequencing and annotation.</title>
        <authorList>
            <consortium name="The Broad Institute Genomics Platform"/>
            <consortium name="The Broad Institute Genome Sequencing Center for Infectious Disease"/>
            <person name="Wu L."/>
            <person name="Ma J."/>
        </authorList>
    </citation>
    <scope>NUCLEOTIDE SEQUENCE [LARGE SCALE GENOMIC DNA]</scope>
    <source>
        <strain evidence="2">JCM 17225</strain>
    </source>
</reference>
<keyword evidence="2" id="KW-1185">Reference proteome</keyword>
<sequence length="259" mass="28607">MLLARPAAAQTRRTVFGVQLWPEVQAEVALDGSDYLLVSARGQQNTDNNGFANSSRFLGFDQRRLSVGYEHFLSEHWSIGATLPYFSFNKTYALLPEVLLRHRSPVGPLTFGQRLSLEHLFPGQTGAKGSTHARLRADLEKTVVLGSTVALRPRLSYEAATHLRAFSADDNPDVDERTVQFTSLRGEVGVRLSPAFDFTLWVAYQTQYSFGLAQTDALGNVTIPAGRVNSVAPVVGLDLRFTFLNGQDATTRQQLPTQH</sequence>
<dbReference type="Proteomes" id="UP001501469">
    <property type="component" value="Unassembled WGS sequence"/>
</dbReference>
<protein>
    <recommendedName>
        <fullName evidence="3">Outer membrane protein beta-barrel domain-containing protein</fullName>
    </recommendedName>
</protein>
<proteinExistence type="predicted"/>
<evidence type="ECO:0000313" key="2">
    <source>
        <dbReference type="Proteomes" id="UP001501469"/>
    </source>
</evidence>
<comment type="caution">
    <text evidence="1">The sequence shown here is derived from an EMBL/GenBank/DDBJ whole genome shotgun (WGS) entry which is preliminary data.</text>
</comment>
<accession>A0ABP7UP13</accession>
<organism evidence="1 2">
    <name type="scientific">Hymenobacter glaciei</name>
    <dbReference type="NCBI Taxonomy" id="877209"/>
    <lineage>
        <taxon>Bacteria</taxon>
        <taxon>Pseudomonadati</taxon>
        <taxon>Bacteroidota</taxon>
        <taxon>Cytophagia</taxon>
        <taxon>Cytophagales</taxon>
        <taxon>Hymenobacteraceae</taxon>
        <taxon>Hymenobacter</taxon>
    </lineage>
</organism>
<name>A0ABP7UP13_9BACT</name>
<dbReference type="EMBL" id="BAABDK010000030">
    <property type="protein sequence ID" value="GAA4048766.1"/>
    <property type="molecule type" value="Genomic_DNA"/>
</dbReference>